<dbReference type="RefSeq" id="WP_062655703.1">
    <property type="nucleotide sequence ID" value="NZ_BCSY01000035.1"/>
</dbReference>
<proteinExistence type="predicted"/>
<name>A0A100W9R7_MYCCR</name>
<organism evidence="1 2">
    <name type="scientific">Mycolicibacterium canariasense</name>
    <name type="common">Mycobacterium canariasense</name>
    <dbReference type="NCBI Taxonomy" id="228230"/>
    <lineage>
        <taxon>Bacteria</taxon>
        <taxon>Bacillati</taxon>
        <taxon>Actinomycetota</taxon>
        <taxon>Actinomycetes</taxon>
        <taxon>Mycobacteriales</taxon>
        <taxon>Mycobacteriaceae</taxon>
        <taxon>Mycolicibacterium</taxon>
    </lineage>
</organism>
<reference evidence="2" key="1">
    <citation type="journal article" date="2016" name="Genome Announc.">
        <title>Draft Genome Sequences of Five Rapidly Growing Mycobacterium Species, M. thermoresistibile, M. fortuitum subsp. acetamidolyticum, M. canariasense, M. brisbanense, and M. novocastrense.</title>
        <authorList>
            <person name="Katahira K."/>
            <person name="Ogura Y."/>
            <person name="Gotoh Y."/>
            <person name="Hayashi T."/>
        </authorList>
    </citation>
    <scope>NUCLEOTIDE SEQUENCE [LARGE SCALE GENOMIC DNA]</scope>
    <source>
        <strain evidence="2">JCM15298</strain>
    </source>
</reference>
<evidence type="ECO:0000313" key="2">
    <source>
        <dbReference type="Proteomes" id="UP000069443"/>
    </source>
</evidence>
<accession>A0A100W9R7</accession>
<keyword evidence="2" id="KW-1185">Reference proteome</keyword>
<dbReference type="AlphaFoldDB" id="A0A100W9R7"/>
<comment type="caution">
    <text evidence="1">The sequence shown here is derived from an EMBL/GenBank/DDBJ whole genome shotgun (WGS) entry which is preliminary data.</text>
</comment>
<reference evidence="2" key="2">
    <citation type="submission" date="2016-02" db="EMBL/GenBank/DDBJ databases">
        <title>Draft genome sequence of five rapidly growing Mycobacterium species.</title>
        <authorList>
            <person name="Katahira K."/>
            <person name="Gotou Y."/>
            <person name="Iida K."/>
            <person name="Ogura Y."/>
            <person name="Hayashi T."/>
        </authorList>
    </citation>
    <scope>NUCLEOTIDE SEQUENCE [LARGE SCALE GENOMIC DNA]</scope>
    <source>
        <strain evidence="2">JCM15298</strain>
    </source>
</reference>
<gene>
    <name evidence="1" type="ORF">RMCC_1360</name>
</gene>
<dbReference type="STRING" id="228230.RMCC_1360"/>
<protein>
    <submittedName>
        <fullName evidence="1">Uncharacterized protein</fullName>
    </submittedName>
</protein>
<evidence type="ECO:0000313" key="1">
    <source>
        <dbReference type="EMBL" id="GAS94394.1"/>
    </source>
</evidence>
<sequence length="107" mass="11787">MSADLPTLDEVVARGMFMAAYVVGDERVNDGLWERTSEMMRQDCLRDARAALATLREACTIRTAEQLAALPAAAVLIVRGSQPYFRHAVTASSLPALLIWHPDWAQS</sequence>
<dbReference type="Proteomes" id="UP000069443">
    <property type="component" value="Unassembled WGS sequence"/>
</dbReference>
<dbReference type="EMBL" id="BCSY01000035">
    <property type="protein sequence ID" value="GAS94394.1"/>
    <property type="molecule type" value="Genomic_DNA"/>
</dbReference>